<evidence type="ECO:0000313" key="3">
    <source>
        <dbReference type="EMBL" id="KAK9159134.1"/>
    </source>
</evidence>
<gene>
    <name evidence="3" type="ORF">Scep_005708</name>
</gene>
<dbReference type="GO" id="GO:0055028">
    <property type="term" value="C:cortical microtubule"/>
    <property type="evidence" value="ECO:0007669"/>
    <property type="project" value="TreeGrafter"/>
</dbReference>
<organism evidence="3 4">
    <name type="scientific">Stephania cephalantha</name>
    <dbReference type="NCBI Taxonomy" id="152367"/>
    <lineage>
        <taxon>Eukaryota</taxon>
        <taxon>Viridiplantae</taxon>
        <taxon>Streptophyta</taxon>
        <taxon>Embryophyta</taxon>
        <taxon>Tracheophyta</taxon>
        <taxon>Spermatophyta</taxon>
        <taxon>Magnoliopsida</taxon>
        <taxon>Ranunculales</taxon>
        <taxon>Menispermaceae</taxon>
        <taxon>Menispermoideae</taxon>
        <taxon>Cissampelideae</taxon>
        <taxon>Stephania</taxon>
    </lineage>
</organism>
<protein>
    <submittedName>
        <fullName evidence="3">Uncharacterized protein</fullName>
    </submittedName>
</protein>
<accession>A0AAP0KXY6</accession>
<evidence type="ECO:0000256" key="2">
    <source>
        <dbReference type="SAM" id="MobiDB-lite"/>
    </source>
</evidence>
<comment type="caution">
    <text evidence="3">The sequence shown here is derived from an EMBL/GenBank/DDBJ whole genome shotgun (WGS) entry which is preliminary data.</text>
</comment>
<evidence type="ECO:0000313" key="4">
    <source>
        <dbReference type="Proteomes" id="UP001419268"/>
    </source>
</evidence>
<dbReference type="EMBL" id="JBBNAG010000002">
    <property type="protein sequence ID" value="KAK9159134.1"/>
    <property type="molecule type" value="Genomic_DNA"/>
</dbReference>
<evidence type="ECO:0000256" key="1">
    <source>
        <dbReference type="ARBA" id="ARBA00023054"/>
    </source>
</evidence>
<keyword evidence="1" id="KW-0175">Coiled coil</keyword>
<reference evidence="3 4" key="1">
    <citation type="submission" date="2024-01" db="EMBL/GenBank/DDBJ databases">
        <title>Genome assemblies of Stephania.</title>
        <authorList>
            <person name="Yang L."/>
        </authorList>
    </citation>
    <scope>NUCLEOTIDE SEQUENCE [LARGE SCALE GENOMIC DNA]</scope>
    <source>
        <strain evidence="3">JXDWG</strain>
        <tissue evidence="3">Leaf</tissue>
    </source>
</reference>
<dbReference type="Proteomes" id="UP001419268">
    <property type="component" value="Unassembled WGS sequence"/>
</dbReference>
<dbReference type="PANTHER" id="PTHR31342:SF48">
    <property type="entry name" value="CHUP1-LIKE PROTEIN"/>
    <property type="match status" value="1"/>
</dbReference>
<proteinExistence type="predicted"/>
<dbReference type="PANTHER" id="PTHR31342">
    <property type="entry name" value="PROTEIN CHUP1, CHLOROPLASTIC"/>
    <property type="match status" value="1"/>
</dbReference>
<feature type="region of interest" description="Disordered" evidence="2">
    <location>
        <begin position="189"/>
        <end position="217"/>
    </location>
</feature>
<sequence length="217" mass="25630">MNKQIKSDVETHGEHIRFLTREVENAAFTEISDMEAFVKWLDLELSYLVDERAVLKHFPQWPERKADAMREAAFSYRDLKSLEAEVLSFKDNPKQLAILSLKRCRHCKIGDNNNLILKLSSLRLAKEYMKRVATELQSHCSKKEELMLQGVRFAFRVHQWNSTEQLLNNYEMQNQYKDQTAQSNYDYFTTSKSKRRMQNEGMSTARRRPLQNNSNLT</sequence>
<dbReference type="InterPro" id="IPR040265">
    <property type="entry name" value="CHUP1/IPGA1-like"/>
</dbReference>
<dbReference type="GO" id="GO:0072699">
    <property type="term" value="P:protein localization to cortical microtubule cytoskeleton"/>
    <property type="evidence" value="ECO:0007669"/>
    <property type="project" value="TreeGrafter"/>
</dbReference>
<name>A0AAP0KXY6_9MAGN</name>
<keyword evidence="4" id="KW-1185">Reference proteome</keyword>
<dbReference type="AlphaFoldDB" id="A0AAP0KXY6"/>